<accession>A0A9N8ETC7</accession>
<keyword evidence="2" id="KW-1133">Transmembrane helix</keyword>
<dbReference type="EMBL" id="CAICTM010001892">
    <property type="protein sequence ID" value="CAB9526817.1"/>
    <property type="molecule type" value="Genomic_DNA"/>
</dbReference>
<comment type="caution">
    <text evidence="3">The sequence shown here is derived from an EMBL/GenBank/DDBJ whole genome shotgun (WGS) entry which is preliminary data.</text>
</comment>
<keyword evidence="2" id="KW-0472">Membrane</keyword>
<feature type="transmembrane region" description="Helical" evidence="2">
    <location>
        <begin position="6"/>
        <end position="31"/>
    </location>
</feature>
<feature type="region of interest" description="Disordered" evidence="1">
    <location>
        <begin position="98"/>
        <end position="145"/>
    </location>
</feature>
<gene>
    <name evidence="3" type="ORF">SEMRO_1894_G303960.1</name>
</gene>
<feature type="compositionally biased region" description="Pro residues" evidence="1">
    <location>
        <begin position="123"/>
        <end position="145"/>
    </location>
</feature>
<keyword evidence="4" id="KW-1185">Reference proteome</keyword>
<name>A0A9N8ETC7_9STRA</name>
<sequence length="311" mass="32510">MPDAAIPFVFLMQLPIILLSLILPLAIVHYLGVPPSSQSSLFQAPSSIAPPRLLGIPEASSLFMAQPVAPRVMVAPPVMVAPVMVAPVVILADLADDEASNSSSSPTGSTTTFFTAGSSDSQPPTPVATAPPLPVEPEQPSPVAVPQPNQFCRATRRAPITYCCACTSPGQCKTSWCRCFRAKQACHTCCPRASGRCSRRVVRQDSLINPDPSPFLSPAAQPRAALNHQATPILATQSPLASVRTTPTSASQPPAATTTPASQLPPGCQHSPTAKSPAPDSQYARLHYSTAAHSQHSKHPSAGSTSSSRAY</sequence>
<dbReference type="AlphaFoldDB" id="A0A9N8ETC7"/>
<organism evidence="3 4">
    <name type="scientific">Seminavis robusta</name>
    <dbReference type="NCBI Taxonomy" id="568900"/>
    <lineage>
        <taxon>Eukaryota</taxon>
        <taxon>Sar</taxon>
        <taxon>Stramenopiles</taxon>
        <taxon>Ochrophyta</taxon>
        <taxon>Bacillariophyta</taxon>
        <taxon>Bacillariophyceae</taxon>
        <taxon>Bacillariophycidae</taxon>
        <taxon>Naviculales</taxon>
        <taxon>Naviculaceae</taxon>
        <taxon>Seminavis</taxon>
    </lineage>
</organism>
<evidence type="ECO:0000313" key="4">
    <source>
        <dbReference type="Proteomes" id="UP001153069"/>
    </source>
</evidence>
<evidence type="ECO:0000256" key="2">
    <source>
        <dbReference type="SAM" id="Phobius"/>
    </source>
</evidence>
<feature type="compositionally biased region" description="Low complexity" evidence="1">
    <location>
        <begin position="100"/>
        <end position="121"/>
    </location>
</feature>
<evidence type="ECO:0000256" key="1">
    <source>
        <dbReference type="SAM" id="MobiDB-lite"/>
    </source>
</evidence>
<protein>
    <submittedName>
        <fullName evidence="3">Uncharacterized protein</fullName>
    </submittedName>
</protein>
<feature type="compositionally biased region" description="Low complexity" evidence="1">
    <location>
        <begin position="245"/>
        <end position="266"/>
    </location>
</feature>
<feature type="compositionally biased region" description="Polar residues" evidence="1">
    <location>
        <begin position="302"/>
        <end position="311"/>
    </location>
</feature>
<evidence type="ECO:0000313" key="3">
    <source>
        <dbReference type="EMBL" id="CAB9526817.1"/>
    </source>
</evidence>
<dbReference type="Proteomes" id="UP001153069">
    <property type="component" value="Unassembled WGS sequence"/>
</dbReference>
<feature type="region of interest" description="Disordered" evidence="1">
    <location>
        <begin position="239"/>
        <end position="311"/>
    </location>
</feature>
<proteinExistence type="predicted"/>
<reference evidence="3" key="1">
    <citation type="submission" date="2020-06" db="EMBL/GenBank/DDBJ databases">
        <authorList>
            <consortium name="Plant Systems Biology data submission"/>
        </authorList>
    </citation>
    <scope>NUCLEOTIDE SEQUENCE</scope>
    <source>
        <strain evidence="3">D6</strain>
    </source>
</reference>
<keyword evidence="2" id="KW-0812">Transmembrane</keyword>